<comment type="subcellular location">
    <subcellularLocation>
        <location evidence="1">Nucleus</location>
    </subcellularLocation>
</comment>
<reference evidence="4" key="1">
    <citation type="submission" date="2022-12" db="EMBL/GenBank/DDBJ databases">
        <title>Draft genome assemblies for two species of Escallonia (Escalloniales).</title>
        <authorList>
            <person name="Chanderbali A."/>
            <person name="Dervinis C."/>
            <person name="Anghel I."/>
            <person name="Soltis D."/>
            <person name="Soltis P."/>
            <person name="Zapata F."/>
        </authorList>
    </citation>
    <scope>NUCLEOTIDE SEQUENCE</scope>
    <source>
        <strain evidence="4">UCBG64.0493</strain>
        <tissue evidence="4">Leaf</tissue>
    </source>
</reference>
<evidence type="ECO:0000313" key="4">
    <source>
        <dbReference type="EMBL" id="KAK3029497.1"/>
    </source>
</evidence>
<evidence type="ECO:0000313" key="5">
    <source>
        <dbReference type="Proteomes" id="UP001188597"/>
    </source>
</evidence>
<name>A0AA88WLK4_9ASTE</name>
<evidence type="ECO:0000256" key="1">
    <source>
        <dbReference type="ARBA" id="ARBA00004123"/>
    </source>
</evidence>
<dbReference type="GO" id="GO:0005634">
    <property type="term" value="C:nucleus"/>
    <property type="evidence" value="ECO:0007669"/>
    <property type="project" value="UniProtKB-SubCell"/>
</dbReference>
<dbReference type="GO" id="GO:0010496">
    <property type="term" value="P:intercellular transport"/>
    <property type="evidence" value="ECO:0007669"/>
    <property type="project" value="TreeGrafter"/>
</dbReference>
<dbReference type="PANTHER" id="PTHR20938">
    <property type="entry name" value="INTEGRATOR COMPLEX SUBUNIT 4"/>
    <property type="match status" value="1"/>
</dbReference>
<dbReference type="AlphaFoldDB" id="A0AA88WLK4"/>
<evidence type="ECO:0000256" key="2">
    <source>
        <dbReference type="ARBA" id="ARBA00023242"/>
    </source>
</evidence>
<dbReference type="Proteomes" id="UP001188597">
    <property type="component" value="Unassembled WGS sequence"/>
</dbReference>
<accession>A0AA88WLK4</accession>
<sequence length="949" mass="106497">MAMEHQILAKCESNSLLPLQTLSLFRSLTINPSTSESTISAVVQILTASLRPSLPSLHLGAILRLLSEIHSRRPHLSPLISAAVRSFSLLPNLSPRAAAESLSLLLSLTDHNENQNPEISGITESLFLSLAFRPNVSTRHWLLRNADRCGVRPSLLLTVLLGFSKDPYPLIRKAALDVLVALCRYIVVEDRDMIEGCYFRAVELLFDMEDYVRCSAVCVVSCWGQYLVESSQHGSKQGWSDTLFVQVCSMVRDMSVEVRVESFYALGKIRMVSEDILLQTLSKKVLPINKEKRFPGQFTAKQFGIPASAFSGAFIHGLEDEFHEVRRSACSSLRTLTILSADFAGEALNILMDVLNDGAIAVRLQALETMHHMGKSGLLRVLDVHMHMFLGTLVDSSTLIRSAAREVLRIIKLPNMALFRLFLDGLIENLEIYPQDEADVFSVIFKIGRTHGNFAVSIIQDVSLEVEPSFEGKLGFDSARSAALLVLAISAPLSHEQRICSIPPRIFSNAVVILGRISHGLADIMKQDTLLAYLSHCSRSTVVSASEFFKREEASFPMVEGDPPDYIGTELTNPVKMHLQERSDGATEIHSQGSLEPSNAATPEHYQLEVLDEVKNCMKLIFAKVEDIWALIGFRCMDEVLRTLRSWKEELASFSTVSPKYAGGLAFTLQYLRAVKLLGKVWVHFISERKHCFHGTGELGLLLGKLDRTLRDMRFRYTGLSIHEELHILELILVTYALRLSKIESIYDPFTIQKLHSTISRVELLQEGSFIEPSTFVIELKKSLHEIGPCRDGASYSPFLFQNLLELFSLKQFVFCGELGYIEAELEVRGNDLEQPLPFVPGLPVGIPFSITLYNTSSESRLWLRMTMEDSTQFVYVDLSQFGGCDKVRELAFDAPFYNTPKINFFALKVCIAMECLSEELHLHKDRRGPKYETANLCKEKEVYLLKEG</sequence>
<keyword evidence="5" id="KW-1185">Reference proteome</keyword>
<dbReference type="EMBL" id="JAVXUP010000378">
    <property type="protein sequence ID" value="KAK3029497.1"/>
    <property type="molecule type" value="Genomic_DNA"/>
</dbReference>
<protein>
    <recommendedName>
        <fullName evidence="3">Integrator complex subunit 4/Protein SIEL C-terminal Ig-like domain-containing protein</fullName>
    </recommendedName>
</protein>
<dbReference type="InterPro" id="IPR011989">
    <property type="entry name" value="ARM-like"/>
</dbReference>
<dbReference type="SUPFAM" id="SSF48371">
    <property type="entry name" value="ARM repeat"/>
    <property type="match status" value="1"/>
</dbReference>
<dbReference type="Pfam" id="PF25458">
    <property type="entry name" value="INTS4_C"/>
    <property type="match status" value="1"/>
</dbReference>
<gene>
    <name evidence="4" type="ORF">RJ639_037518</name>
</gene>
<comment type="caution">
    <text evidence="4">The sequence shown here is derived from an EMBL/GenBank/DDBJ whole genome shotgun (WGS) entry which is preliminary data.</text>
</comment>
<proteinExistence type="predicted"/>
<evidence type="ECO:0000259" key="3">
    <source>
        <dbReference type="Pfam" id="PF25458"/>
    </source>
</evidence>
<organism evidence="4 5">
    <name type="scientific">Escallonia herrerae</name>
    <dbReference type="NCBI Taxonomy" id="1293975"/>
    <lineage>
        <taxon>Eukaryota</taxon>
        <taxon>Viridiplantae</taxon>
        <taxon>Streptophyta</taxon>
        <taxon>Embryophyta</taxon>
        <taxon>Tracheophyta</taxon>
        <taxon>Spermatophyta</taxon>
        <taxon>Magnoliopsida</taxon>
        <taxon>eudicotyledons</taxon>
        <taxon>Gunneridae</taxon>
        <taxon>Pentapetalae</taxon>
        <taxon>asterids</taxon>
        <taxon>campanulids</taxon>
        <taxon>Escalloniales</taxon>
        <taxon>Escalloniaceae</taxon>
        <taxon>Escallonia</taxon>
    </lineage>
</organism>
<dbReference type="Gene3D" id="1.25.10.10">
    <property type="entry name" value="Leucine-rich Repeat Variant"/>
    <property type="match status" value="1"/>
</dbReference>
<dbReference type="InterPro" id="IPR057412">
    <property type="entry name" value="INTS4_C"/>
</dbReference>
<dbReference type="InterPro" id="IPR016024">
    <property type="entry name" value="ARM-type_fold"/>
</dbReference>
<dbReference type="GO" id="GO:0005768">
    <property type="term" value="C:endosome"/>
    <property type="evidence" value="ECO:0007669"/>
    <property type="project" value="TreeGrafter"/>
</dbReference>
<feature type="domain" description="Integrator complex subunit 4/Protein SIEL C-terminal Ig-like" evidence="3">
    <location>
        <begin position="831"/>
        <end position="946"/>
    </location>
</feature>
<dbReference type="PANTHER" id="PTHR20938:SF0">
    <property type="entry name" value="INTEGRATOR COMPLEX SUBUNIT 4"/>
    <property type="match status" value="1"/>
</dbReference>
<keyword evidence="2" id="KW-0539">Nucleus</keyword>